<evidence type="ECO:0000256" key="2">
    <source>
        <dbReference type="ARBA" id="ARBA00023002"/>
    </source>
</evidence>
<dbReference type="Proteomes" id="UP000321523">
    <property type="component" value="Unassembled WGS sequence"/>
</dbReference>
<dbReference type="GO" id="GO:0016616">
    <property type="term" value="F:oxidoreductase activity, acting on the CH-OH group of donors, NAD or NADP as acceptor"/>
    <property type="evidence" value="ECO:0007669"/>
    <property type="project" value="InterPro"/>
</dbReference>
<evidence type="ECO:0000313" key="7">
    <source>
        <dbReference type="EMBL" id="GEO36469.1"/>
    </source>
</evidence>
<dbReference type="PANTHER" id="PTHR43761:SF1">
    <property type="entry name" value="D-ISOMER SPECIFIC 2-HYDROXYACID DEHYDROGENASE CATALYTIC DOMAIN-CONTAINING PROTEIN-RELATED"/>
    <property type="match status" value="1"/>
</dbReference>
<dbReference type="InterPro" id="IPR050418">
    <property type="entry name" value="D-iso_2-hydroxyacid_DH_PdxB"/>
</dbReference>
<proteinExistence type="inferred from homology"/>
<protein>
    <submittedName>
        <fullName evidence="7">Dehydrogenase</fullName>
    </submittedName>
</protein>
<evidence type="ECO:0000313" key="8">
    <source>
        <dbReference type="Proteomes" id="UP000321523"/>
    </source>
</evidence>
<dbReference type="SUPFAM" id="SSF51735">
    <property type="entry name" value="NAD(P)-binding Rossmann-fold domains"/>
    <property type="match status" value="1"/>
</dbReference>
<organism evidence="7 8">
    <name type="scientific">Skermanella aerolata</name>
    <dbReference type="NCBI Taxonomy" id="393310"/>
    <lineage>
        <taxon>Bacteria</taxon>
        <taxon>Pseudomonadati</taxon>
        <taxon>Pseudomonadota</taxon>
        <taxon>Alphaproteobacteria</taxon>
        <taxon>Rhodospirillales</taxon>
        <taxon>Azospirillaceae</taxon>
        <taxon>Skermanella</taxon>
    </lineage>
</organism>
<dbReference type="InterPro" id="IPR029753">
    <property type="entry name" value="D-isomer_DH_CS"/>
</dbReference>
<comment type="similarity">
    <text evidence="1 4">Belongs to the D-isomer specific 2-hydroxyacid dehydrogenase family.</text>
</comment>
<dbReference type="CDD" id="cd05299">
    <property type="entry name" value="CtBP_dh"/>
    <property type="match status" value="1"/>
</dbReference>
<name>A0A512DJ22_9PROT</name>
<evidence type="ECO:0000256" key="1">
    <source>
        <dbReference type="ARBA" id="ARBA00005854"/>
    </source>
</evidence>
<accession>A0A512DJ22</accession>
<dbReference type="InterPro" id="IPR043322">
    <property type="entry name" value="CtBP"/>
</dbReference>
<dbReference type="RefSeq" id="WP_244619400.1">
    <property type="nucleotide sequence ID" value="NZ_BJYZ01000002.1"/>
</dbReference>
<evidence type="ECO:0000259" key="6">
    <source>
        <dbReference type="Pfam" id="PF02826"/>
    </source>
</evidence>
<dbReference type="PANTHER" id="PTHR43761">
    <property type="entry name" value="D-ISOMER SPECIFIC 2-HYDROXYACID DEHYDROGENASE FAMILY PROTEIN (AFU_ORTHOLOGUE AFUA_1G13630)"/>
    <property type="match status" value="1"/>
</dbReference>
<dbReference type="InterPro" id="IPR006139">
    <property type="entry name" value="D-isomer_2_OHA_DH_cat_dom"/>
</dbReference>
<dbReference type="InterPro" id="IPR036291">
    <property type="entry name" value="NAD(P)-bd_dom_sf"/>
</dbReference>
<feature type="domain" description="D-isomer specific 2-hydroxyacid dehydrogenase catalytic" evidence="5">
    <location>
        <begin position="47"/>
        <end position="328"/>
    </location>
</feature>
<sequence>MDNPEGRIMAPSPAPLVVVLDGGFGSYDAERRVLEPLGATLVERSCRGDRDLIHAALRPADAVLVRECALDRTAFDAMEKCRVVVRYGVALDNIDVEAATARGIPVANVPEFGIDEVSNHALGLLLAVARRIPARDRDVRAGRWNVARAEPMHRLAGGTLGLVGYGRIGAAFHRKAVVLGFARTLVHDPVLTQAPDGAELAPLGRLCLESDVISLHASLSISTRHLISRALIGLMKPSAILINTARGGLVDEAALVEALAERRLFGAGLDVFEREPPGADNLLMTVPGVVVTDHTAWYSEQSVADLQREAAEEIARVFSGQPPLNWVNRWPVS</sequence>
<dbReference type="AlphaFoldDB" id="A0A512DJ22"/>
<comment type="caution">
    <text evidence="7">The sequence shown here is derived from an EMBL/GenBank/DDBJ whole genome shotgun (WGS) entry which is preliminary data.</text>
</comment>
<keyword evidence="2 4" id="KW-0560">Oxidoreductase</keyword>
<dbReference type="PROSITE" id="PS00671">
    <property type="entry name" value="D_2_HYDROXYACID_DH_3"/>
    <property type="match status" value="1"/>
</dbReference>
<dbReference type="InterPro" id="IPR006140">
    <property type="entry name" value="D-isomer_DH_NAD-bd"/>
</dbReference>
<feature type="domain" description="D-isomer specific 2-hydroxyacid dehydrogenase NAD-binding" evidence="6">
    <location>
        <begin position="122"/>
        <end position="296"/>
    </location>
</feature>
<dbReference type="EMBL" id="BJYZ01000002">
    <property type="protein sequence ID" value="GEO36469.1"/>
    <property type="molecule type" value="Genomic_DNA"/>
</dbReference>
<dbReference type="Gene3D" id="3.40.50.720">
    <property type="entry name" value="NAD(P)-binding Rossmann-like Domain"/>
    <property type="match status" value="2"/>
</dbReference>
<dbReference type="Pfam" id="PF02826">
    <property type="entry name" value="2-Hacid_dh_C"/>
    <property type="match status" value="1"/>
</dbReference>
<dbReference type="GO" id="GO:0003714">
    <property type="term" value="F:transcription corepressor activity"/>
    <property type="evidence" value="ECO:0007669"/>
    <property type="project" value="InterPro"/>
</dbReference>
<reference evidence="7 8" key="1">
    <citation type="submission" date="2019-07" db="EMBL/GenBank/DDBJ databases">
        <title>Whole genome shotgun sequence of Skermanella aerolata NBRC 106429.</title>
        <authorList>
            <person name="Hosoyama A."/>
            <person name="Uohara A."/>
            <person name="Ohji S."/>
            <person name="Ichikawa N."/>
        </authorList>
    </citation>
    <scope>NUCLEOTIDE SEQUENCE [LARGE SCALE GENOMIC DNA]</scope>
    <source>
        <strain evidence="7 8">NBRC 106429</strain>
    </source>
</reference>
<keyword evidence="3" id="KW-0520">NAD</keyword>
<evidence type="ECO:0000256" key="4">
    <source>
        <dbReference type="RuleBase" id="RU003719"/>
    </source>
</evidence>
<dbReference type="SUPFAM" id="SSF52283">
    <property type="entry name" value="Formate/glycerate dehydrogenase catalytic domain-like"/>
    <property type="match status" value="1"/>
</dbReference>
<dbReference type="Pfam" id="PF00389">
    <property type="entry name" value="2-Hacid_dh"/>
    <property type="match status" value="1"/>
</dbReference>
<dbReference type="GO" id="GO:0051287">
    <property type="term" value="F:NAD binding"/>
    <property type="evidence" value="ECO:0007669"/>
    <property type="project" value="InterPro"/>
</dbReference>
<gene>
    <name evidence="7" type="ORF">SAE02_06170</name>
</gene>
<evidence type="ECO:0000256" key="3">
    <source>
        <dbReference type="ARBA" id="ARBA00023027"/>
    </source>
</evidence>
<keyword evidence="8" id="KW-1185">Reference proteome</keyword>
<evidence type="ECO:0000259" key="5">
    <source>
        <dbReference type="Pfam" id="PF00389"/>
    </source>
</evidence>